<evidence type="ECO:0000256" key="5">
    <source>
        <dbReference type="ARBA" id="ARBA00023136"/>
    </source>
</evidence>
<dbReference type="InterPro" id="IPR003838">
    <property type="entry name" value="ABC3_permease_C"/>
</dbReference>
<feature type="transmembrane region" description="Helical" evidence="6">
    <location>
        <begin position="229"/>
        <end position="256"/>
    </location>
</feature>
<keyword evidence="3 6" id="KW-0812">Transmembrane</keyword>
<feature type="domain" description="ABC3 transporter permease C-terminal" evidence="7">
    <location>
        <begin position="60"/>
        <end position="178"/>
    </location>
</feature>
<feature type="transmembrane region" description="Helical" evidence="6">
    <location>
        <begin position="108"/>
        <end position="131"/>
    </location>
</feature>
<feature type="transmembrane region" description="Helical" evidence="6">
    <location>
        <begin position="276"/>
        <end position="300"/>
    </location>
</feature>
<keyword evidence="2" id="KW-1003">Cell membrane</keyword>
<sequence length="454" mass="45707">MLRLAFGQIRTRPATFAGLATALFMAVTAITLFGSLIAASVVSPPAYAGQPGLVIIGGAFGEIAVLVALFVVVNTLGFAIRQQHRDLALLRTVAATPRQVRGLVRRQVLIVVLLVSPAGWAAGALGAHRLLGALVDRDLVPAGSRIPFTPVPAAAASVIALLLGMLSAVVAARPVCRVAPAVALGESVGGDRRFGPIRTPAGFLALAGGGGLCLAVARQPPDKAGQGALLATLVLMVAVALLGPLFTVAVVTVLGLSVRVVAPRSGRLADANLRGYAARLSSAVVPLALLTALACAFLSLGDTVKDAAHHLSGTELTSVNSAGDVWLRQVELTILVCFGGVSTVNTLAALTAARRREFALLTLVGATRRQLASMLCAECLLITAVGTLTGTAVAGVSVSSFSVTLPGSPLPSMHPAGYGSIAAGVAALAALGILLTGLRATSGPATETVAGQRG</sequence>
<feature type="transmembrane region" description="Helical" evidence="6">
    <location>
        <begin position="151"/>
        <end position="176"/>
    </location>
</feature>
<proteinExistence type="predicted"/>
<dbReference type="PANTHER" id="PTHR30287">
    <property type="entry name" value="MEMBRANE COMPONENT OF PREDICTED ABC SUPERFAMILY METABOLITE UPTAKE TRANSPORTER"/>
    <property type="match status" value="1"/>
</dbReference>
<feature type="transmembrane region" description="Helical" evidence="6">
    <location>
        <begin position="332"/>
        <end position="353"/>
    </location>
</feature>
<reference evidence="9" key="1">
    <citation type="journal article" date="2019" name="Int. J. Syst. Evol. Microbiol.">
        <title>The Global Catalogue of Microorganisms (GCM) 10K type strain sequencing project: providing services to taxonomists for standard genome sequencing and annotation.</title>
        <authorList>
            <consortium name="The Broad Institute Genomics Platform"/>
            <consortium name="The Broad Institute Genome Sequencing Center for Infectious Disease"/>
            <person name="Wu L."/>
            <person name="Ma J."/>
        </authorList>
    </citation>
    <scope>NUCLEOTIDE SEQUENCE [LARGE SCALE GENOMIC DNA]</scope>
    <source>
        <strain evidence="9">JCM 17938</strain>
    </source>
</reference>
<evidence type="ECO:0000256" key="2">
    <source>
        <dbReference type="ARBA" id="ARBA00022475"/>
    </source>
</evidence>
<evidence type="ECO:0000313" key="9">
    <source>
        <dbReference type="Proteomes" id="UP001500212"/>
    </source>
</evidence>
<keyword evidence="5 6" id="KW-0472">Membrane</keyword>
<organism evidence="8 9">
    <name type="scientific">Actinoallomurus liliacearum</name>
    <dbReference type="NCBI Taxonomy" id="1080073"/>
    <lineage>
        <taxon>Bacteria</taxon>
        <taxon>Bacillati</taxon>
        <taxon>Actinomycetota</taxon>
        <taxon>Actinomycetes</taxon>
        <taxon>Streptosporangiales</taxon>
        <taxon>Thermomonosporaceae</taxon>
        <taxon>Actinoallomurus</taxon>
    </lineage>
</organism>
<feature type="transmembrane region" description="Helical" evidence="6">
    <location>
        <begin position="374"/>
        <end position="396"/>
    </location>
</feature>
<dbReference type="EMBL" id="BAABHJ010000030">
    <property type="protein sequence ID" value="GAA4615571.1"/>
    <property type="molecule type" value="Genomic_DNA"/>
</dbReference>
<protein>
    <recommendedName>
        <fullName evidence="7">ABC3 transporter permease C-terminal domain-containing protein</fullName>
    </recommendedName>
</protein>
<dbReference type="Proteomes" id="UP001500212">
    <property type="component" value="Unassembled WGS sequence"/>
</dbReference>
<evidence type="ECO:0000313" key="8">
    <source>
        <dbReference type="EMBL" id="GAA4615571.1"/>
    </source>
</evidence>
<keyword evidence="4 6" id="KW-1133">Transmembrane helix</keyword>
<dbReference type="PANTHER" id="PTHR30287:SF1">
    <property type="entry name" value="INNER MEMBRANE PROTEIN"/>
    <property type="match status" value="1"/>
</dbReference>
<evidence type="ECO:0000256" key="1">
    <source>
        <dbReference type="ARBA" id="ARBA00004651"/>
    </source>
</evidence>
<evidence type="ECO:0000256" key="3">
    <source>
        <dbReference type="ARBA" id="ARBA00022692"/>
    </source>
</evidence>
<dbReference type="InterPro" id="IPR038766">
    <property type="entry name" value="Membrane_comp_ABC_pdt"/>
</dbReference>
<keyword evidence="9" id="KW-1185">Reference proteome</keyword>
<feature type="transmembrane region" description="Helical" evidence="6">
    <location>
        <begin position="197"/>
        <end position="217"/>
    </location>
</feature>
<comment type="subcellular location">
    <subcellularLocation>
        <location evidence="1">Cell membrane</location>
        <topology evidence="1">Multi-pass membrane protein</topology>
    </subcellularLocation>
</comment>
<evidence type="ECO:0000259" key="7">
    <source>
        <dbReference type="Pfam" id="PF02687"/>
    </source>
</evidence>
<comment type="caution">
    <text evidence="8">The sequence shown here is derived from an EMBL/GenBank/DDBJ whole genome shotgun (WGS) entry which is preliminary data.</text>
</comment>
<feature type="domain" description="ABC3 transporter permease C-terminal" evidence="7">
    <location>
        <begin position="333"/>
        <end position="435"/>
    </location>
</feature>
<evidence type="ECO:0000256" key="4">
    <source>
        <dbReference type="ARBA" id="ARBA00022989"/>
    </source>
</evidence>
<evidence type="ECO:0000256" key="6">
    <source>
        <dbReference type="SAM" id="Phobius"/>
    </source>
</evidence>
<accession>A0ABP8TT50</accession>
<dbReference type="Pfam" id="PF02687">
    <property type="entry name" value="FtsX"/>
    <property type="match status" value="2"/>
</dbReference>
<dbReference type="RefSeq" id="WP_345363906.1">
    <property type="nucleotide sequence ID" value="NZ_BAABHJ010000030.1"/>
</dbReference>
<feature type="transmembrane region" description="Helical" evidence="6">
    <location>
        <begin position="54"/>
        <end position="80"/>
    </location>
</feature>
<name>A0ABP8TT50_9ACTN</name>
<feature type="transmembrane region" description="Helical" evidence="6">
    <location>
        <begin position="21"/>
        <end position="42"/>
    </location>
</feature>
<gene>
    <name evidence="8" type="ORF">GCM10023195_68690</name>
</gene>
<feature type="transmembrane region" description="Helical" evidence="6">
    <location>
        <begin position="416"/>
        <end position="438"/>
    </location>
</feature>